<evidence type="ECO:0000256" key="7">
    <source>
        <dbReference type="ARBA" id="ARBA00023284"/>
    </source>
</evidence>
<dbReference type="PANTHER" id="PTHR34386">
    <property type="entry name" value="GLUTAREDOXIN"/>
    <property type="match status" value="1"/>
</dbReference>
<comment type="caution">
    <text evidence="9">The sequence shown here is derived from an EMBL/GenBank/DDBJ whole genome shotgun (WGS) entry which is preliminary data.</text>
</comment>
<dbReference type="GO" id="GO:0009055">
    <property type="term" value="F:electron transfer activity"/>
    <property type="evidence" value="ECO:0007669"/>
    <property type="project" value="TreeGrafter"/>
</dbReference>
<name>A0A2S9QSE7_9MICO</name>
<dbReference type="PANTHER" id="PTHR34386:SF1">
    <property type="entry name" value="GLUTAREDOXIN-LIKE PROTEIN NRDH"/>
    <property type="match status" value="1"/>
</dbReference>
<evidence type="ECO:0000313" key="9">
    <source>
        <dbReference type="EMBL" id="PRI12516.1"/>
    </source>
</evidence>
<keyword evidence="4" id="KW-0813">Transport</keyword>
<dbReference type="PROSITE" id="PS51354">
    <property type="entry name" value="GLUTAREDOXIN_2"/>
    <property type="match status" value="1"/>
</dbReference>
<proteinExistence type="inferred from homology"/>
<evidence type="ECO:0000256" key="1">
    <source>
        <dbReference type="ARBA" id="ARBA00002292"/>
    </source>
</evidence>
<dbReference type="EMBL" id="MWZD01000011">
    <property type="protein sequence ID" value="PRI12516.1"/>
    <property type="molecule type" value="Genomic_DNA"/>
</dbReference>
<accession>A0A2S9QSE7</accession>
<dbReference type="NCBIfam" id="TIGR02194">
    <property type="entry name" value="GlrX_NrdH"/>
    <property type="match status" value="1"/>
</dbReference>
<evidence type="ECO:0000256" key="2">
    <source>
        <dbReference type="ARBA" id="ARBA00007787"/>
    </source>
</evidence>
<keyword evidence="6" id="KW-1015">Disulfide bond</keyword>
<dbReference type="Gene3D" id="3.40.30.10">
    <property type="entry name" value="Glutaredoxin"/>
    <property type="match status" value="1"/>
</dbReference>
<comment type="similarity">
    <text evidence="2">Belongs to the glutaredoxin family.</text>
</comment>
<keyword evidence="5" id="KW-0249">Electron transport</keyword>
<dbReference type="GO" id="GO:0045454">
    <property type="term" value="P:cell redox homeostasis"/>
    <property type="evidence" value="ECO:0007669"/>
    <property type="project" value="InterPro"/>
</dbReference>
<dbReference type="Proteomes" id="UP000238650">
    <property type="component" value="Unassembled WGS sequence"/>
</dbReference>
<evidence type="ECO:0000256" key="3">
    <source>
        <dbReference type="ARBA" id="ARBA00017945"/>
    </source>
</evidence>
<dbReference type="AlphaFoldDB" id="A0A2S9QSE7"/>
<evidence type="ECO:0000256" key="5">
    <source>
        <dbReference type="ARBA" id="ARBA00022982"/>
    </source>
</evidence>
<protein>
    <recommendedName>
        <fullName evidence="3">Glutaredoxin-like protein NrdH</fullName>
    </recommendedName>
</protein>
<feature type="domain" description="Glutaredoxin" evidence="8">
    <location>
        <begin position="10"/>
        <end position="65"/>
    </location>
</feature>
<dbReference type="Pfam" id="PF00462">
    <property type="entry name" value="Glutaredoxin"/>
    <property type="match status" value="1"/>
</dbReference>
<dbReference type="CDD" id="cd02976">
    <property type="entry name" value="NrdH"/>
    <property type="match status" value="1"/>
</dbReference>
<reference evidence="9 10" key="1">
    <citation type="journal article" date="2017" name="New Microbes New Infect">
        <title>Genome sequence of 'Leucobacter massiliensis' sp. nov. isolated from human pharynx after travel to the 2014 Hajj.</title>
        <authorList>
            <person name="Leangapichart T."/>
            <person name="Gautret P."/>
            <person name="Nguyen T.T."/>
            <person name="Armstrong N."/>
            <person name="Rolain J.M."/>
        </authorList>
    </citation>
    <scope>NUCLEOTIDE SEQUENCE [LARGE SCALE GENOMIC DNA]</scope>
    <source>
        <strain evidence="9 10">122RC15</strain>
    </source>
</reference>
<evidence type="ECO:0000256" key="4">
    <source>
        <dbReference type="ARBA" id="ARBA00022448"/>
    </source>
</evidence>
<sequence length="85" mass="9413">MSTMNTDSLTVYTKPGCVQCTATYRALDTNGIPYDVIDLSENDTATEYVKQLGYLSAPVVVVNEHEHWGGFRIDLTEQLAARLAE</sequence>
<comment type="function">
    <text evidence="1">Electron transport system for the ribonucleotide reductase system NrdEF.</text>
</comment>
<dbReference type="InterPro" id="IPR002109">
    <property type="entry name" value="Glutaredoxin"/>
</dbReference>
<dbReference type="SUPFAM" id="SSF52833">
    <property type="entry name" value="Thioredoxin-like"/>
    <property type="match status" value="1"/>
</dbReference>
<dbReference type="OrthoDB" id="8545217at2"/>
<dbReference type="InterPro" id="IPR011909">
    <property type="entry name" value="GlrX_NrdH"/>
</dbReference>
<keyword evidence="10" id="KW-1185">Reference proteome</keyword>
<gene>
    <name evidence="9" type="ORF">B4915_00970</name>
</gene>
<keyword evidence="7" id="KW-0676">Redox-active center</keyword>
<evidence type="ECO:0000256" key="6">
    <source>
        <dbReference type="ARBA" id="ARBA00023157"/>
    </source>
</evidence>
<evidence type="ECO:0000259" key="8">
    <source>
        <dbReference type="Pfam" id="PF00462"/>
    </source>
</evidence>
<dbReference type="InterPro" id="IPR036249">
    <property type="entry name" value="Thioredoxin-like_sf"/>
</dbReference>
<organism evidence="9 10">
    <name type="scientific">Leucobacter massiliensis</name>
    <dbReference type="NCBI Taxonomy" id="1686285"/>
    <lineage>
        <taxon>Bacteria</taxon>
        <taxon>Bacillati</taxon>
        <taxon>Actinomycetota</taxon>
        <taxon>Actinomycetes</taxon>
        <taxon>Micrococcales</taxon>
        <taxon>Microbacteriaceae</taxon>
        <taxon>Leucobacter</taxon>
    </lineage>
</organism>
<evidence type="ECO:0000313" key="10">
    <source>
        <dbReference type="Proteomes" id="UP000238650"/>
    </source>
</evidence>
<dbReference type="InterPro" id="IPR051548">
    <property type="entry name" value="Grx-like_ET"/>
</dbReference>